<evidence type="ECO:0000256" key="3">
    <source>
        <dbReference type="ARBA" id="ARBA00022777"/>
    </source>
</evidence>
<dbReference type="AlphaFoldDB" id="A0A7V8NV92"/>
<dbReference type="InterPro" id="IPR017438">
    <property type="entry name" value="ATP-NAD_kinase_N"/>
</dbReference>
<dbReference type="InterPro" id="IPR045540">
    <property type="entry name" value="YegS/DAGK_C"/>
</dbReference>
<keyword evidence="2" id="KW-0547">Nucleotide-binding</keyword>
<evidence type="ECO:0000313" key="6">
    <source>
        <dbReference type="EMBL" id="MBA0087996.1"/>
    </source>
</evidence>
<dbReference type="SUPFAM" id="SSF111331">
    <property type="entry name" value="NAD kinase/diacylglycerol kinase-like"/>
    <property type="match status" value="1"/>
</dbReference>
<dbReference type="Pfam" id="PF00781">
    <property type="entry name" value="DAGK_cat"/>
    <property type="match status" value="1"/>
</dbReference>
<evidence type="ECO:0000259" key="5">
    <source>
        <dbReference type="PROSITE" id="PS50146"/>
    </source>
</evidence>
<protein>
    <submittedName>
        <fullName evidence="6">Diacylglycerol kinase family lipid kinase</fullName>
    </submittedName>
</protein>
<dbReference type="GO" id="GO:0005524">
    <property type="term" value="F:ATP binding"/>
    <property type="evidence" value="ECO:0007669"/>
    <property type="project" value="UniProtKB-KW"/>
</dbReference>
<proteinExistence type="predicted"/>
<keyword evidence="3 6" id="KW-0418">Kinase</keyword>
<keyword evidence="4" id="KW-0067">ATP-binding</keyword>
<dbReference type="InterPro" id="IPR016064">
    <property type="entry name" value="NAD/diacylglycerol_kinase_sf"/>
</dbReference>
<evidence type="ECO:0000256" key="2">
    <source>
        <dbReference type="ARBA" id="ARBA00022741"/>
    </source>
</evidence>
<keyword evidence="7" id="KW-1185">Reference proteome</keyword>
<comment type="caution">
    <text evidence="6">The sequence shown here is derived from an EMBL/GenBank/DDBJ whole genome shotgun (WGS) entry which is preliminary data.</text>
</comment>
<dbReference type="GO" id="GO:0008654">
    <property type="term" value="P:phospholipid biosynthetic process"/>
    <property type="evidence" value="ECO:0007669"/>
    <property type="project" value="InterPro"/>
</dbReference>
<dbReference type="NCBIfam" id="TIGR00147">
    <property type="entry name" value="YegS/Rv2252/BmrU family lipid kinase"/>
    <property type="match status" value="1"/>
</dbReference>
<evidence type="ECO:0000256" key="1">
    <source>
        <dbReference type="ARBA" id="ARBA00022679"/>
    </source>
</evidence>
<dbReference type="InterPro" id="IPR001206">
    <property type="entry name" value="Diacylglycerol_kinase_cat_dom"/>
</dbReference>
<dbReference type="EMBL" id="JACDQQ010002282">
    <property type="protein sequence ID" value="MBA0087996.1"/>
    <property type="molecule type" value="Genomic_DNA"/>
</dbReference>
<dbReference type="SMART" id="SM00046">
    <property type="entry name" value="DAGKc"/>
    <property type="match status" value="1"/>
</dbReference>
<dbReference type="InterPro" id="IPR050187">
    <property type="entry name" value="Lipid_Phosphate_FormReg"/>
</dbReference>
<dbReference type="Proteomes" id="UP000567293">
    <property type="component" value="Unassembled WGS sequence"/>
</dbReference>
<dbReference type="PANTHER" id="PTHR12358">
    <property type="entry name" value="SPHINGOSINE KINASE"/>
    <property type="match status" value="1"/>
</dbReference>
<gene>
    <name evidence="6" type="ORF">HRJ53_23670</name>
</gene>
<dbReference type="Gene3D" id="2.60.200.40">
    <property type="match status" value="1"/>
</dbReference>
<evidence type="ECO:0000256" key="4">
    <source>
        <dbReference type="ARBA" id="ARBA00022840"/>
    </source>
</evidence>
<keyword evidence="1" id="KW-0808">Transferase</keyword>
<dbReference type="Pfam" id="PF19279">
    <property type="entry name" value="YegS_C"/>
    <property type="match status" value="1"/>
</dbReference>
<sequence length="314" mass="33733">MMNAPAEPQLVSRDTSVLVFVNRVAGRGRVEGYLRRISDLFEALHISAQLLETGSASELESAARQALVRGHRRLLAMGGDGTFQALANGVFNGDAIVGILPTGGGNDFAAALGLPGDFMRAAERLLKGKPRPVDLVRVRTADGRTRLFAGGGGVGLDAEAALRANGPYRRLPGRFRYIASALRALSEHQPLRVRLEFADIPPVEAPCLLASVLNTPSYGGGVRLAPDAVIDDGLLHVALVEDLNIRQILKLLPRVMRSGELRSSRVRRWQAHGVKIYTDRPCLFHGDGEIFGPTPVEIEVVPKAVRVLAPLPGS</sequence>
<name>A0A7V8NV92_9BACT</name>
<accession>A0A7V8NV92</accession>
<feature type="domain" description="DAGKc" evidence="5">
    <location>
        <begin position="12"/>
        <end position="142"/>
    </location>
</feature>
<dbReference type="PANTHER" id="PTHR12358:SF54">
    <property type="entry name" value="SPHINGOSINE KINASE RELATED PROTEIN"/>
    <property type="match status" value="1"/>
</dbReference>
<evidence type="ECO:0000313" key="7">
    <source>
        <dbReference type="Proteomes" id="UP000567293"/>
    </source>
</evidence>
<organism evidence="6 7">
    <name type="scientific">Candidatus Acidiferrum panamense</name>
    <dbReference type="NCBI Taxonomy" id="2741543"/>
    <lineage>
        <taxon>Bacteria</taxon>
        <taxon>Pseudomonadati</taxon>
        <taxon>Acidobacteriota</taxon>
        <taxon>Terriglobia</taxon>
        <taxon>Candidatus Acidiferrales</taxon>
        <taxon>Candidatus Acidiferrum</taxon>
    </lineage>
</organism>
<reference evidence="6" key="1">
    <citation type="submission" date="2020-06" db="EMBL/GenBank/DDBJ databases">
        <title>Legume-microbial interactions unlock mineral nutrients during tropical forest succession.</title>
        <authorList>
            <person name="Epihov D.Z."/>
        </authorList>
    </citation>
    <scope>NUCLEOTIDE SEQUENCE [LARGE SCALE GENOMIC DNA]</scope>
    <source>
        <strain evidence="6">Pan2503</strain>
    </source>
</reference>
<dbReference type="PROSITE" id="PS50146">
    <property type="entry name" value="DAGK"/>
    <property type="match status" value="1"/>
</dbReference>
<dbReference type="InterPro" id="IPR005218">
    <property type="entry name" value="Diacylglycerol/lipid_kinase"/>
</dbReference>
<dbReference type="GO" id="GO:0016301">
    <property type="term" value="F:kinase activity"/>
    <property type="evidence" value="ECO:0007669"/>
    <property type="project" value="UniProtKB-KW"/>
</dbReference>
<dbReference type="Gene3D" id="3.40.50.10330">
    <property type="entry name" value="Probable inorganic polyphosphate/atp-NAD kinase, domain 1"/>
    <property type="match status" value="1"/>
</dbReference>